<dbReference type="GO" id="GO:0071555">
    <property type="term" value="P:cell wall organization"/>
    <property type="evidence" value="ECO:0007669"/>
    <property type="project" value="UniProtKB-KW"/>
</dbReference>
<dbReference type="STRING" id="708197.A0A166RZ46"/>
<reference evidence="13 14" key="1">
    <citation type="submission" date="2015-06" db="EMBL/GenBank/DDBJ databases">
        <title>Survival trade-offs in plant roots during colonization by closely related pathogenic and mutualistic fungi.</title>
        <authorList>
            <person name="Hacquard S."/>
            <person name="Kracher B."/>
            <person name="Hiruma K."/>
            <person name="Weinman A."/>
            <person name="Muench P."/>
            <person name="Garrido Oter R."/>
            <person name="Ver Loren van Themaat E."/>
            <person name="Dallerey J.-F."/>
            <person name="Damm U."/>
            <person name="Henrissat B."/>
            <person name="Lespinet O."/>
            <person name="Thon M."/>
            <person name="Kemen E."/>
            <person name="McHardy A.C."/>
            <person name="Schulze-Lefert P."/>
            <person name="O'Connell R.J."/>
        </authorList>
    </citation>
    <scope>NUCLEOTIDE SEQUENCE [LARGE SCALE GENOMIC DNA]</scope>
    <source>
        <strain evidence="13 14">0861</strain>
    </source>
</reference>
<evidence type="ECO:0000256" key="2">
    <source>
        <dbReference type="ARBA" id="ARBA00008203"/>
    </source>
</evidence>
<dbReference type="Proteomes" id="UP000076552">
    <property type="component" value="Unassembled WGS sequence"/>
</dbReference>
<proteinExistence type="inferred from homology"/>
<keyword evidence="6" id="KW-0256">Endoplasmic reticulum</keyword>
<comment type="caution">
    <text evidence="13">The sequence shown here is derived from an EMBL/GenBank/DDBJ whole genome shotgun (WGS) entry which is preliminary data.</text>
</comment>
<evidence type="ECO:0000256" key="4">
    <source>
        <dbReference type="ARBA" id="ARBA00022692"/>
    </source>
</evidence>
<dbReference type="AlphaFoldDB" id="A0A166RZ46"/>
<evidence type="ECO:0000256" key="10">
    <source>
        <dbReference type="SAM" id="Phobius"/>
    </source>
</evidence>
<gene>
    <name evidence="13" type="ORF">CT0861_09401</name>
</gene>
<dbReference type="GO" id="GO:0005789">
    <property type="term" value="C:endoplasmic reticulum membrane"/>
    <property type="evidence" value="ECO:0007669"/>
    <property type="project" value="UniProtKB-SubCell"/>
</dbReference>
<dbReference type="InterPro" id="IPR037654">
    <property type="entry name" value="Big1"/>
</dbReference>
<keyword evidence="14" id="KW-1185">Reference proteome</keyword>
<protein>
    <recommendedName>
        <fullName evidence="3">Protein BIG1</fullName>
    </recommendedName>
</protein>
<comment type="similarity">
    <text evidence="2">Belongs to the BIG1 family.</text>
</comment>
<evidence type="ECO:0000313" key="14">
    <source>
        <dbReference type="Proteomes" id="UP000076552"/>
    </source>
</evidence>
<sequence>MRLSRTAGLMAFCASAQAFTDSSPFVMLSTAKFAQSDPNQLQTESQVVKSVQDLLSSCPTDRYLLVAQPNVNAADIRGPDGSDCKAPNLCRAIAGGDVHGVYSVAEVVGEVPIDALADYIKTACAGKTVEIEQTRLAPLGRDTRERASTLADNDYAFGRNLEKLRSVSHSYTVIYLASPSEPTYQAEFTGEPLHAELKRHEASLLHARKDKNETDWNKLPLFEKYVFFSPGIFHAIVASIILFSILGVGIRALASLEIPYGAFEKENGPAAHKKSQ</sequence>
<keyword evidence="8 10" id="KW-0472">Membrane</keyword>
<accession>A0A166RZ46</accession>
<feature type="transmembrane region" description="Helical" evidence="10">
    <location>
        <begin position="232"/>
        <end position="254"/>
    </location>
</feature>
<comment type="subcellular location">
    <subcellularLocation>
        <location evidence="1">Endoplasmic reticulum membrane</location>
        <topology evidence="1">Single-pass type I membrane protein</topology>
    </subcellularLocation>
</comment>
<keyword evidence="9" id="KW-0961">Cell wall biogenesis/degradation</keyword>
<evidence type="ECO:0000259" key="12">
    <source>
        <dbReference type="Pfam" id="PF20520"/>
    </source>
</evidence>
<evidence type="ECO:0000256" key="8">
    <source>
        <dbReference type="ARBA" id="ARBA00023136"/>
    </source>
</evidence>
<evidence type="ECO:0000256" key="1">
    <source>
        <dbReference type="ARBA" id="ARBA00004115"/>
    </source>
</evidence>
<feature type="chain" id="PRO_5007879286" description="Protein BIG1" evidence="11">
    <location>
        <begin position="19"/>
        <end position="276"/>
    </location>
</feature>
<feature type="domain" description="V-type proton ATPase subunit S1/VOA1 transmembrane" evidence="12">
    <location>
        <begin position="227"/>
        <end position="265"/>
    </location>
</feature>
<dbReference type="EMBL" id="LFIV01000098">
    <property type="protein sequence ID" value="KZL69980.1"/>
    <property type="molecule type" value="Genomic_DNA"/>
</dbReference>
<dbReference type="GO" id="GO:0006078">
    <property type="term" value="P:(1-&gt;6)-beta-D-glucan biosynthetic process"/>
    <property type="evidence" value="ECO:0007669"/>
    <property type="project" value="TreeGrafter"/>
</dbReference>
<keyword evidence="5 11" id="KW-0732">Signal</keyword>
<dbReference type="PANTHER" id="PTHR28285">
    <property type="entry name" value="PROTEIN BIG1"/>
    <property type="match status" value="1"/>
</dbReference>
<organism evidence="13 14">
    <name type="scientific">Colletotrichum tofieldiae</name>
    <dbReference type="NCBI Taxonomy" id="708197"/>
    <lineage>
        <taxon>Eukaryota</taxon>
        <taxon>Fungi</taxon>
        <taxon>Dikarya</taxon>
        <taxon>Ascomycota</taxon>
        <taxon>Pezizomycotina</taxon>
        <taxon>Sordariomycetes</taxon>
        <taxon>Hypocreomycetidae</taxon>
        <taxon>Glomerellales</taxon>
        <taxon>Glomerellaceae</taxon>
        <taxon>Colletotrichum</taxon>
        <taxon>Colletotrichum spaethianum species complex</taxon>
    </lineage>
</organism>
<feature type="signal peptide" evidence="11">
    <location>
        <begin position="1"/>
        <end position="18"/>
    </location>
</feature>
<name>A0A166RZ46_9PEZI</name>
<evidence type="ECO:0000256" key="6">
    <source>
        <dbReference type="ARBA" id="ARBA00022824"/>
    </source>
</evidence>
<evidence type="ECO:0000256" key="11">
    <source>
        <dbReference type="SAM" id="SignalP"/>
    </source>
</evidence>
<keyword evidence="7 10" id="KW-1133">Transmembrane helix</keyword>
<keyword evidence="4 10" id="KW-0812">Transmembrane</keyword>
<evidence type="ECO:0000256" key="9">
    <source>
        <dbReference type="ARBA" id="ARBA00023316"/>
    </source>
</evidence>
<evidence type="ECO:0000256" key="5">
    <source>
        <dbReference type="ARBA" id="ARBA00022729"/>
    </source>
</evidence>
<evidence type="ECO:0000256" key="7">
    <source>
        <dbReference type="ARBA" id="ARBA00022989"/>
    </source>
</evidence>
<dbReference type="GO" id="GO:0009272">
    <property type="term" value="P:fungal-type cell wall biogenesis"/>
    <property type="evidence" value="ECO:0007669"/>
    <property type="project" value="TreeGrafter"/>
</dbReference>
<dbReference type="Pfam" id="PF20520">
    <property type="entry name" value="Ac45-VOA1_TM"/>
    <property type="match status" value="1"/>
</dbReference>
<evidence type="ECO:0000313" key="13">
    <source>
        <dbReference type="EMBL" id="KZL69980.1"/>
    </source>
</evidence>
<evidence type="ECO:0000256" key="3">
    <source>
        <dbReference type="ARBA" id="ARBA00022089"/>
    </source>
</evidence>
<dbReference type="PANTHER" id="PTHR28285:SF1">
    <property type="entry name" value="PROTEIN BIG1"/>
    <property type="match status" value="1"/>
</dbReference>
<dbReference type="InterPro" id="IPR046756">
    <property type="entry name" value="VAS1/VOA1_TM"/>
</dbReference>